<keyword evidence="2" id="KW-1185">Reference proteome</keyword>
<reference evidence="1 2" key="1">
    <citation type="journal article" date="2018" name="Mol. Plant">
        <title>The genome of Artemisia annua provides insight into the evolution of Asteraceae family and artemisinin biosynthesis.</title>
        <authorList>
            <person name="Shen Q."/>
            <person name="Zhang L."/>
            <person name="Liao Z."/>
            <person name="Wang S."/>
            <person name="Yan T."/>
            <person name="Shi P."/>
            <person name="Liu M."/>
            <person name="Fu X."/>
            <person name="Pan Q."/>
            <person name="Wang Y."/>
            <person name="Lv Z."/>
            <person name="Lu X."/>
            <person name="Zhang F."/>
            <person name="Jiang W."/>
            <person name="Ma Y."/>
            <person name="Chen M."/>
            <person name="Hao X."/>
            <person name="Li L."/>
            <person name="Tang Y."/>
            <person name="Lv G."/>
            <person name="Zhou Y."/>
            <person name="Sun X."/>
            <person name="Brodelius P.E."/>
            <person name="Rose J.K.C."/>
            <person name="Tang K."/>
        </authorList>
    </citation>
    <scope>NUCLEOTIDE SEQUENCE [LARGE SCALE GENOMIC DNA]</scope>
    <source>
        <strain evidence="2">cv. Huhao1</strain>
        <tissue evidence="1">Leaf</tissue>
    </source>
</reference>
<organism evidence="1 2">
    <name type="scientific">Artemisia annua</name>
    <name type="common">Sweet wormwood</name>
    <dbReference type="NCBI Taxonomy" id="35608"/>
    <lineage>
        <taxon>Eukaryota</taxon>
        <taxon>Viridiplantae</taxon>
        <taxon>Streptophyta</taxon>
        <taxon>Embryophyta</taxon>
        <taxon>Tracheophyta</taxon>
        <taxon>Spermatophyta</taxon>
        <taxon>Magnoliopsida</taxon>
        <taxon>eudicotyledons</taxon>
        <taxon>Gunneridae</taxon>
        <taxon>Pentapetalae</taxon>
        <taxon>asterids</taxon>
        <taxon>campanulids</taxon>
        <taxon>Asterales</taxon>
        <taxon>Asteraceae</taxon>
        <taxon>Asteroideae</taxon>
        <taxon>Anthemideae</taxon>
        <taxon>Artemisiinae</taxon>
        <taxon>Artemisia</taxon>
    </lineage>
</organism>
<evidence type="ECO:0000313" key="2">
    <source>
        <dbReference type="Proteomes" id="UP000245207"/>
    </source>
</evidence>
<dbReference type="SUPFAM" id="SSF55874">
    <property type="entry name" value="ATPase domain of HSP90 chaperone/DNA topoisomerase II/histidine kinase"/>
    <property type="match status" value="1"/>
</dbReference>
<proteinExistence type="predicted"/>
<dbReference type="AlphaFoldDB" id="A0A2U1MQL8"/>
<dbReference type="Proteomes" id="UP000245207">
    <property type="component" value="Unassembled WGS sequence"/>
</dbReference>
<dbReference type="OrthoDB" id="1747905at2759"/>
<evidence type="ECO:0000313" key="1">
    <source>
        <dbReference type="EMBL" id="PWA63540.1"/>
    </source>
</evidence>
<protein>
    <submittedName>
        <fullName evidence="1">Molecular chaperone HtpG</fullName>
    </submittedName>
</protein>
<accession>A0A2U1MQL8</accession>
<name>A0A2U1MQL8_ARTAN</name>
<dbReference type="Gene3D" id="3.30.565.10">
    <property type="entry name" value="Histidine kinase-like ATPase, C-terminal domain"/>
    <property type="match status" value="1"/>
</dbReference>
<sequence>MEAMTAGADVSMIGQFGVGFYSANLVADKIGVGTLRSFTMVAISGRFRFTALSNTNSTEETDVEISKDVTDVSGVKDKPLPKKREILAESPLIAKVTAQG</sequence>
<gene>
    <name evidence="1" type="ORF">CTI12_AA320850</name>
</gene>
<dbReference type="InterPro" id="IPR036890">
    <property type="entry name" value="HATPase_C_sf"/>
</dbReference>
<dbReference type="EMBL" id="PKPP01004617">
    <property type="protein sequence ID" value="PWA63540.1"/>
    <property type="molecule type" value="Genomic_DNA"/>
</dbReference>
<comment type="caution">
    <text evidence="1">The sequence shown here is derived from an EMBL/GenBank/DDBJ whole genome shotgun (WGS) entry which is preliminary data.</text>
</comment>
<dbReference type="STRING" id="35608.A0A2U1MQL8"/>